<accession>A0A9D2B6Y6</accession>
<reference evidence="2" key="2">
    <citation type="submission" date="2021-04" db="EMBL/GenBank/DDBJ databases">
        <authorList>
            <person name="Gilroy R."/>
        </authorList>
    </citation>
    <scope>NUCLEOTIDE SEQUENCE</scope>
    <source>
        <strain evidence="2">CHK188-5543</strain>
    </source>
</reference>
<evidence type="ECO:0000313" key="3">
    <source>
        <dbReference type="Proteomes" id="UP000886800"/>
    </source>
</evidence>
<dbReference type="InterPro" id="IPR003791">
    <property type="entry name" value="UPF0178"/>
</dbReference>
<evidence type="ECO:0000256" key="1">
    <source>
        <dbReference type="ARBA" id="ARBA00008522"/>
    </source>
</evidence>
<dbReference type="PANTHER" id="PTHR35146">
    <property type="entry name" value="UPF0178 PROTEIN YAII"/>
    <property type="match status" value="1"/>
</dbReference>
<evidence type="ECO:0000313" key="2">
    <source>
        <dbReference type="EMBL" id="HIX65321.1"/>
    </source>
</evidence>
<comment type="caution">
    <text evidence="2">The sequence shown here is derived from an EMBL/GenBank/DDBJ whole genome shotgun (WGS) entry which is preliminary data.</text>
</comment>
<organism evidence="2 3">
    <name type="scientific">Candidatus Anaerotruncus excrementipullorum</name>
    <dbReference type="NCBI Taxonomy" id="2838465"/>
    <lineage>
        <taxon>Bacteria</taxon>
        <taxon>Bacillati</taxon>
        <taxon>Bacillota</taxon>
        <taxon>Clostridia</taxon>
        <taxon>Eubacteriales</taxon>
        <taxon>Oscillospiraceae</taxon>
        <taxon>Anaerotruncus</taxon>
    </lineage>
</organism>
<dbReference type="PANTHER" id="PTHR35146:SF1">
    <property type="entry name" value="UPF0178 PROTEIN YAII"/>
    <property type="match status" value="1"/>
</dbReference>
<dbReference type="Pfam" id="PF02639">
    <property type="entry name" value="DUF188"/>
    <property type="match status" value="1"/>
</dbReference>
<dbReference type="Proteomes" id="UP000886800">
    <property type="component" value="Unassembled WGS sequence"/>
</dbReference>
<reference evidence="2" key="1">
    <citation type="journal article" date="2021" name="PeerJ">
        <title>Extensive microbial diversity within the chicken gut microbiome revealed by metagenomics and culture.</title>
        <authorList>
            <person name="Gilroy R."/>
            <person name="Ravi A."/>
            <person name="Getino M."/>
            <person name="Pursley I."/>
            <person name="Horton D.L."/>
            <person name="Alikhan N.F."/>
            <person name="Baker D."/>
            <person name="Gharbi K."/>
            <person name="Hall N."/>
            <person name="Watson M."/>
            <person name="Adriaenssens E.M."/>
            <person name="Foster-Nyarko E."/>
            <person name="Jarju S."/>
            <person name="Secka A."/>
            <person name="Antonio M."/>
            <person name="Oren A."/>
            <person name="Chaudhuri R.R."/>
            <person name="La Ragione R."/>
            <person name="Hildebrand F."/>
            <person name="Pallen M.J."/>
        </authorList>
    </citation>
    <scope>NUCLEOTIDE SEQUENCE</scope>
    <source>
        <strain evidence="2">CHK188-5543</strain>
    </source>
</reference>
<dbReference type="EMBL" id="DXES01000078">
    <property type="protein sequence ID" value="HIX65321.1"/>
    <property type="molecule type" value="Genomic_DNA"/>
</dbReference>
<dbReference type="AlphaFoldDB" id="A0A9D2B6Y6"/>
<sequence>RLEDGYSQVILVDQGRESADLKLVNLLRPGDLVVTQDYGVAAVALGKGARALHQSGEEYTGQNMDLLLFQRFLGQKIRRAGGRAGRLHKRTPQEDRAFIQTLEKILAQMQPAPGETCPQPGEKMV</sequence>
<proteinExistence type="inferred from homology"/>
<protein>
    <submittedName>
        <fullName evidence="2">DUF188 domain-containing protein</fullName>
    </submittedName>
</protein>
<feature type="non-terminal residue" evidence="2">
    <location>
        <position position="1"/>
    </location>
</feature>
<name>A0A9D2B6Y6_9FIRM</name>
<comment type="similarity">
    <text evidence="1">Belongs to the UPF0178 family.</text>
</comment>
<gene>
    <name evidence="2" type="ORF">H9736_03645</name>
</gene>